<feature type="coiled-coil region" evidence="2">
    <location>
        <begin position="100"/>
        <end position="159"/>
    </location>
</feature>
<organism evidence="4 5">
    <name type="scientific">Anas platyrhynchos</name>
    <name type="common">Mallard</name>
    <name type="synonym">Anas boschas</name>
    <dbReference type="NCBI Taxonomy" id="8839"/>
    <lineage>
        <taxon>Eukaryota</taxon>
        <taxon>Metazoa</taxon>
        <taxon>Chordata</taxon>
        <taxon>Craniata</taxon>
        <taxon>Vertebrata</taxon>
        <taxon>Euteleostomi</taxon>
        <taxon>Archelosauria</taxon>
        <taxon>Archosauria</taxon>
        <taxon>Dinosauria</taxon>
        <taxon>Saurischia</taxon>
        <taxon>Theropoda</taxon>
        <taxon>Coelurosauria</taxon>
        <taxon>Aves</taxon>
        <taxon>Neognathae</taxon>
        <taxon>Galloanserae</taxon>
        <taxon>Anseriformes</taxon>
        <taxon>Anatidae</taxon>
        <taxon>Anatinae</taxon>
        <taxon>Anas</taxon>
    </lineage>
</organism>
<evidence type="ECO:0000256" key="1">
    <source>
        <dbReference type="ARBA" id="ARBA00023054"/>
    </source>
</evidence>
<dbReference type="PANTHER" id="PTHR21683">
    <property type="entry name" value="COILED-COIL DOMAIN-CONTAINING PROTEIN 42 LIKE-2-LIKE-RELATED"/>
    <property type="match status" value="1"/>
</dbReference>
<keyword evidence="1 2" id="KW-0175">Coiled coil</keyword>
<dbReference type="Proteomes" id="UP000694400">
    <property type="component" value="Chromosome 18"/>
</dbReference>
<dbReference type="Ensembl" id="ENSAPLT00020014260.1">
    <property type="protein sequence ID" value="ENSAPLP00020013243.1"/>
    <property type="gene ID" value="ENSAPLG00020009705.1"/>
</dbReference>
<dbReference type="Pfam" id="PF13863">
    <property type="entry name" value="DUF4200"/>
    <property type="match status" value="1"/>
</dbReference>
<dbReference type="GO" id="GO:0005856">
    <property type="term" value="C:cytoskeleton"/>
    <property type="evidence" value="ECO:0007669"/>
    <property type="project" value="UniProtKB-ARBA"/>
</dbReference>
<feature type="domain" description="DUF4200" evidence="3">
    <location>
        <begin position="78"/>
        <end position="175"/>
    </location>
</feature>
<dbReference type="GO" id="GO:0007286">
    <property type="term" value="P:spermatid development"/>
    <property type="evidence" value="ECO:0007669"/>
    <property type="project" value="TreeGrafter"/>
</dbReference>
<reference evidence="4" key="3">
    <citation type="submission" date="2025-09" db="UniProtKB">
        <authorList>
            <consortium name="Ensembl"/>
        </authorList>
    </citation>
    <scope>IDENTIFICATION</scope>
</reference>
<sequence length="302" mass="35004">RKLRLTEEDSLCPFIRLQEKKKQAQQMQKTLEEKEEVRRAAGSWWWLGWLVVSWRVAAHRQVAAGTGAMPCSLWPCQAFRERMKAIACQWRDLQIKEAQLKAYMKKSRKVLQENDKLRTQALKKARREREMKMQKQSELLRAKTELEALKNKHQKLSDRVQKYSVFSKYLEDVVKTSHESRWAHIQKTATQRTLELGTIRMAILNLFYCICKQMKRSLSVPADDNHMQLNMVEPTQTLSPCPERGAAITLSPAGWEGKRTEGPTDLVDSTIGYANEASYLSGSSFLLQSLRPFHSNKNSNMF</sequence>
<accession>A0A8B9SZE8</accession>
<reference evidence="4" key="1">
    <citation type="submission" date="2019-08" db="EMBL/GenBank/DDBJ databases">
        <title>Three high-quality genomes provides insights into domestication of ducks.</title>
        <authorList>
            <person name="Hou Z.C."/>
            <person name="Zhu F."/>
            <person name="Yin Z.T."/>
            <person name="Zhang F."/>
        </authorList>
    </citation>
    <scope>NUCLEOTIDE SEQUENCE [LARGE SCALE GENOMIC DNA]</scope>
</reference>
<evidence type="ECO:0000259" key="3">
    <source>
        <dbReference type="Pfam" id="PF13863"/>
    </source>
</evidence>
<dbReference type="PANTHER" id="PTHR21683:SF8">
    <property type="entry name" value="COILED-COIL DOMAIN-CONTAINING PROTEIN 42"/>
    <property type="match status" value="1"/>
</dbReference>
<evidence type="ECO:0000313" key="4">
    <source>
        <dbReference type="Ensembl" id="ENSAPLP00020013243.1"/>
    </source>
</evidence>
<dbReference type="InterPro" id="IPR025252">
    <property type="entry name" value="DUF4200"/>
</dbReference>
<proteinExistence type="predicted"/>
<evidence type="ECO:0000313" key="5">
    <source>
        <dbReference type="Proteomes" id="UP000694400"/>
    </source>
</evidence>
<reference evidence="4" key="2">
    <citation type="submission" date="2025-08" db="UniProtKB">
        <authorList>
            <consortium name="Ensembl"/>
        </authorList>
    </citation>
    <scope>IDENTIFICATION</scope>
</reference>
<protein>
    <recommendedName>
        <fullName evidence="3">DUF4200 domain-containing protein</fullName>
    </recommendedName>
</protein>
<dbReference type="AlphaFoldDB" id="A0A8B9SZE8"/>
<evidence type="ECO:0000256" key="2">
    <source>
        <dbReference type="SAM" id="Coils"/>
    </source>
</evidence>
<dbReference type="InterPro" id="IPR051147">
    <property type="entry name" value="CFAP_domain-containing"/>
</dbReference>
<name>A0A8B9SZE8_ANAPL</name>